<name>C3Y223_BRAFL</name>
<feature type="region of interest" description="Disordered" evidence="2">
    <location>
        <begin position="305"/>
        <end position="345"/>
    </location>
</feature>
<feature type="compositionally biased region" description="Polar residues" evidence="2">
    <location>
        <begin position="829"/>
        <end position="838"/>
    </location>
</feature>
<dbReference type="EMBL" id="GG666480">
    <property type="protein sequence ID" value="EEN65913.1"/>
    <property type="molecule type" value="Genomic_DNA"/>
</dbReference>
<feature type="coiled-coil region" evidence="1">
    <location>
        <begin position="203"/>
        <end position="230"/>
    </location>
</feature>
<proteinExistence type="predicted"/>
<gene>
    <name evidence="3" type="ORF">BRAFLDRAFT_90714</name>
</gene>
<feature type="coiled-coil region" evidence="1">
    <location>
        <begin position="493"/>
        <end position="530"/>
    </location>
</feature>
<evidence type="ECO:0000256" key="2">
    <source>
        <dbReference type="SAM" id="MobiDB-lite"/>
    </source>
</evidence>
<evidence type="ECO:0000256" key="1">
    <source>
        <dbReference type="SAM" id="Coils"/>
    </source>
</evidence>
<feature type="region of interest" description="Disordered" evidence="2">
    <location>
        <begin position="796"/>
        <end position="843"/>
    </location>
</feature>
<protein>
    <submittedName>
        <fullName evidence="3">Uncharacterized protein</fullName>
    </submittedName>
</protein>
<feature type="coiled-coil region" evidence="1">
    <location>
        <begin position="139"/>
        <end position="173"/>
    </location>
</feature>
<accession>C3Y223</accession>
<dbReference type="InParanoid" id="C3Y223"/>
<dbReference type="AlphaFoldDB" id="C3Y223"/>
<evidence type="ECO:0000313" key="3">
    <source>
        <dbReference type="EMBL" id="EEN65913.1"/>
    </source>
</evidence>
<reference evidence="3" key="1">
    <citation type="journal article" date="2008" name="Nature">
        <title>The amphioxus genome and the evolution of the chordate karyotype.</title>
        <authorList>
            <consortium name="US DOE Joint Genome Institute (JGI-PGF)"/>
            <person name="Putnam N.H."/>
            <person name="Butts T."/>
            <person name="Ferrier D.E.K."/>
            <person name="Furlong R.F."/>
            <person name="Hellsten U."/>
            <person name="Kawashima T."/>
            <person name="Robinson-Rechavi M."/>
            <person name="Shoguchi E."/>
            <person name="Terry A."/>
            <person name="Yu J.-K."/>
            <person name="Benito-Gutierrez E.L."/>
            <person name="Dubchak I."/>
            <person name="Garcia-Fernandez J."/>
            <person name="Gibson-Brown J.J."/>
            <person name="Grigoriev I.V."/>
            <person name="Horton A.C."/>
            <person name="de Jong P.J."/>
            <person name="Jurka J."/>
            <person name="Kapitonov V.V."/>
            <person name="Kohara Y."/>
            <person name="Kuroki Y."/>
            <person name="Lindquist E."/>
            <person name="Lucas S."/>
            <person name="Osoegawa K."/>
            <person name="Pennacchio L.A."/>
            <person name="Salamov A.A."/>
            <person name="Satou Y."/>
            <person name="Sauka-Spengler T."/>
            <person name="Schmutz J."/>
            <person name="Shin-I T."/>
            <person name="Toyoda A."/>
            <person name="Bronner-Fraser M."/>
            <person name="Fujiyama A."/>
            <person name="Holland L.Z."/>
            <person name="Holland P.W.H."/>
            <person name="Satoh N."/>
            <person name="Rokhsar D.S."/>
        </authorList>
    </citation>
    <scope>NUCLEOTIDE SEQUENCE [LARGE SCALE GENOMIC DNA]</scope>
    <source>
        <strain evidence="3">S238N-H82</strain>
        <tissue evidence="3">Testes</tissue>
    </source>
</reference>
<dbReference type="eggNOG" id="ENOG502S97W">
    <property type="taxonomic scope" value="Eukaryota"/>
</dbReference>
<organism>
    <name type="scientific">Branchiostoma floridae</name>
    <name type="common">Florida lancelet</name>
    <name type="synonym">Amphioxus</name>
    <dbReference type="NCBI Taxonomy" id="7739"/>
    <lineage>
        <taxon>Eukaryota</taxon>
        <taxon>Metazoa</taxon>
        <taxon>Chordata</taxon>
        <taxon>Cephalochordata</taxon>
        <taxon>Leptocardii</taxon>
        <taxon>Amphioxiformes</taxon>
        <taxon>Branchiostomatidae</taxon>
        <taxon>Branchiostoma</taxon>
    </lineage>
</organism>
<sequence length="873" mass="99591">VARARIYREQTDIANKLHAIHKRVKTVYRQWDVKEDIHPTESEKQLVLDIGNRPPNYMSKEKRERQKKKRQSLKAIDEFIKHSATQRNILAETSDWLNASEGLLDEFDDETHQSLMSADDKLINSCTISLKVKETEGRVKLAETKAEEVAQSLAAAQAENTTLAKQLENQQQKWAMFENMRAEESKKPSGPSSSTMLLMDQQAGQLRETVDQLKAALDQRDKELATLREQAEIHSRMQGSAPPRPDSRNAGVQADMLEKFDQKEEAYKLQIESLQEQVSGLQEEVQELRRDLQMKDELLQMQEQELQEPDIGTSEPPEVVTTPGGTEAVAPKKTRGGAREQSPKKINPAAAANQMVSRIKLQYEAEMRKLKSHIQMEKARFDAGLRKIRLEQGKDLGDVDRECRHIVYTINRFKEAIVQILQKEDLPEQALEVKQISDLSLGQASQRSLRSLITQLGKDVVEMLVSLEFKLAKALMNKRLKIKEAATGKSLVAKDLEAQAAHAQRLKREVMTQEARVKFARDQLEGAEKELAMSKMSQSEKYHSLLARYRDMSSAQEKLTEQLQKKQQLFVEELKMKDSRIQLLTDVRQELEKQEIRFLMVDVMRVTRQIPELRLKHLCERYIAHCRFQQEKAHLKRQAAAATRELRRDVEEFLVGMEERLQTSHGRWLNKKAELEAERQALFTQMVGLYQDVAWAMWLTGGQRTGAYTPLSFRTLRSSTPGGTRRHRKEGVFIRPIGDDDVLIGRNMVITSVEDDQYWNTSATGAAPMGAMVTTPAMLSMDVNQSMDGAKKTFRRHFPQTTTKGKEEGDSISSLSIKEGRRSRFHGTGPSSQPSQLKRQPVLPPVATLYPAPSPDAAEWMEYPLPCHQQNLV</sequence>
<feature type="non-terminal residue" evidence="3">
    <location>
        <position position="1"/>
    </location>
</feature>
<feature type="coiled-coil region" evidence="1">
    <location>
        <begin position="257"/>
        <end position="305"/>
    </location>
</feature>
<keyword evidence="1" id="KW-0175">Coiled coil</keyword>